<dbReference type="InterPro" id="IPR051533">
    <property type="entry name" value="WaaL-like"/>
</dbReference>
<feature type="transmembrane region" description="Helical" evidence="5">
    <location>
        <begin position="61"/>
        <end position="77"/>
    </location>
</feature>
<reference evidence="7 8" key="1">
    <citation type="submission" date="2019-11" db="EMBL/GenBank/DDBJ databases">
        <authorList>
            <person name="Cheng Q."/>
            <person name="Yang Z."/>
        </authorList>
    </citation>
    <scope>NUCLEOTIDE SEQUENCE [LARGE SCALE GENOMIC DNA]</scope>
    <source>
        <strain evidence="7 8">HX-22-1</strain>
    </source>
</reference>
<feature type="domain" description="O-antigen ligase-related" evidence="6">
    <location>
        <begin position="260"/>
        <end position="401"/>
    </location>
</feature>
<proteinExistence type="predicted"/>
<dbReference type="Pfam" id="PF04932">
    <property type="entry name" value="Wzy_C"/>
    <property type="match status" value="1"/>
</dbReference>
<keyword evidence="4 5" id="KW-0472">Membrane</keyword>
<protein>
    <submittedName>
        <fullName evidence="7">O-antigen ligase domain-containing protein</fullName>
    </submittedName>
</protein>
<name>A0A7K0FMP7_9SPHI</name>
<dbReference type="PANTHER" id="PTHR37422:SF13">
    <property type="entry name" value="LIPOPOLYSACCHARIDE BIOSYNTHESIS PROTEIN PA4999-RELATED"/>
    <property type="match status" value="1"/>
</dbReference>
<evidence type="ECO:0000313" key="7">
    <source>
        <dbReference type="EMBL" id="MRX46530.1"/>
    </source>
</evidence>
<keyword evidence="7" id="KW-0436">Ligase</keyword>
<comment type="caution">
    <text evidence="7">The sequence shown here is derived from an EMBL/GenBank/DDBJ whole genome shotgun (WGS) entry which is preliminary data.</text>
</comment>
<dbReference type="Proteomes" id="UP000462931">
    <property type="component" value="Unassembled WGS sequence"/>
</dbReference>
<feature type="transmembrane region" description="Helical" evidence="5">
    <location>
        <begin position="116"/>
        <end position="134"/>
    </location>
</feature>
<feature type="transmembrane region" description="Helical" evidence="5">
    <location>
        <begin position="230"/>
        <end position="251"/>
    </location>
</feature>
<dbReference type="EMBL" id="WKJI01000001">
    <property type="protein sequence ID" value="MRX46530.1"/>
    <property type="molecule type" value="Genomic_DNA"/>
</dbReference>
<feature type="transmembrane region" description="Helical" evidence="5">
    <location>
        <begin position="384"/>
        <end position="408"/>
    </location>
</feature>
<feature type="transmembrane region" description="Helical" evidence="5">
    <location>
        <begin position="171"/>
        <end position="189"/>
    </location>
</feature>
<evidence type="ECO:0000256" key="1">
    <source>
        <dbReference type="ARBA" id="ARBA00004141"/>
    </source>
</evidence>
<feature type="transmembrane region" description="Helical" evidence="5">
    <location>
        <begin position="263"/>
        <end position="288"/>
    </location>
</feature>
<feature type="transmembrane region" description="Helical" evidence="5">
    <location>
        <begin position="83"/>
        <end position="104"/>
    </location>
</feature>
<feature type="transmembrane region" description="Helical" evidence="5">
    <location>
        <begin position="12"/>
        <end position="30"/>
    </location>
</feature>
<dbReference type="GO" id="GO:0016874">
    <property type="term" value="F:ligase activity"/>
    <property type="evidence" value="ECO:0007669"/>
    <property type="project" value="UniProtKB-KW"/>
</dbReference>
<sequence length="479" mass="53101">MKSNLFSSDIFRVIIISLLGIIVAMLVGSLTIKMELLALVVTIALASGIVYLILVFKEPKIAFLSYVVYCFIISGLLRNNPQLPFGPAMEALLALSWLAIIFNYPKYNWKNLNNDHCILALVWFIINILEVLNPADASILGWLNEIRFTALNWLLVAPIAFLILNRKKDLNIFLIIIICMSVIATLYGMKQLWFGVSVGEQIWLDAGADLTHVLFGQLRVFSMYTDAGQFGASQAHVSLVALVLALGPFKLWKKIALGVAAGILFYGMLISGTRGALFALAAGGFFAIFLTKNFKVLILGSIICVLFYGFLKYSTIGSGSYQINRLRTAVDPKDASLNVRFNNQKKLRLAMEDLPFGGGVGITGVNGDKYNSDKYLSHIPPDSYWVKIWVMYGVVGLVVWFSIVMFILGKCCGIVWNLQDHGLRVKCIALTAGTAGLFFCSYGNEVMNGLPSSMMLYMSWSYVMLSPKLDKEKDANKYV</sequence>
<comment type="subcellular location">
    <subcellularLocation>
        <location evidence="1">Membrane</location>
        <topology evidence="1">Multi-pass membrane protein</topology>
    </subcellularLocation>
</comment>
<evidence type="ECO:0000256" key="2">
    <source>
        <dbReference type="ARBA" id="ARBA00022692"/>
    </source>
</evidence>
<evidence type="ECO:0000256" key="4">
    <source>
        <dbReference type="ARBA" id="ARBA00023136"/>
    </source>
</evidence>
<feature type="transmembrane region" description="Helical" evidence="5">
    <location>
        <begin position="146"/>
        <end position="164"/>
    </location>
</feature>
<organism evidence="7 8">
    <name type="scientific">Pedobacter puniceum</name>
    <dbReference type="NCBI Taxonomy" id="2666136"/>
    <lineage>
        <taxon>Bacteria</taxon>
        <taxon>Pseudomonadati</taxon>
        <taxon>Bacteroidota</taxon>
        <taxon>Sphingobacteriia</taxon>
        <taxon>Sphingobacteriales</taxon>
        <taxon>Sphingobacteriaceae</taxon>
        <taxon>Pedobacter</taxon>
    </lineage>
</organism>
<keyword evidence="2 5" id="KW-0812">Transmembrane</keyword>
<dbReference type="PANTHER" id="PTHR37422">
    <property type="entry name" value="TEICHURONIC ACID BIOSYNTHESIS PROTEIN TUAE"/>
    <property type="match status" value="1"/>
</dbReference>
<dbReference type="GO" id="GO:0016020">
    <property type="term" value="C:membrane"/>
    <property type="evidence" value="ECO:0007669"/>
    <property type="project" value="UniProtKB-SubCell"/>
</dbReference>
<evidence type="ECO:0000259" key="6">
    <source>
        <dbReference type="Pfam" id="PF04932"/>
    </source>
</evidence>
<evidence type="ECO:0000313" key="8">
    <source>
        <dbReference type="Proteomes" id="UP000462931"/>
    </source>
</evidence>
<dbReference type="AlphaFoldDB" id="A0A7K0FMP7"/>
<feature type="transmembrane region" description="Helical" evidence="5">
    <location>
        <begin position="36"/>
        <end position="54"/>
    </location>
</feature>
<keyword evidence="8" id="KW-1185">Reference proteome</keyword>
<feature type="transmembrane region" description="Helical" evidence="5">
    <location>
        <begin position="294"/>
        <end position="311"/>
    </location>
</feature>
<gene>
    <name evidence="7" type="ORF">GJJ64_04950</name>
</gene>
<keyword evidence="3 5" id="KW-1133">Transmembrane helix</keyword>
<dbReference type="RefSeq" id="WP_154286613.1">
    <property type="nucleotide sequence ID" value="NZ_WKJI01000001.1"/>
</dbReference>
<evidence type="ECO:0000256" key="5">
    <source>
        <dbReference type="SAM" id="Phobius"/>
    </source>
</evidence>
<dbReference type="InterPro" id="IPR007016">
    <property type="entry name" value="O-antigen_ligase-rel_domated"/>
</dbReference>
<evidence type="ECO:0000256" key="3">
    <source>
        <dbReference type="ARBA" id="ARBA00022989"/>
    </source>
</evidence>
<accession>A0A7K0FMP7</accession>